<reference evidence="15" key="1">
    <citation type="journal article" date="2022" name="bioRxiv">
        <title>Sequencing and chromosome-scale assembly of the giantPleurodeles waltlgenome.</title>
        <authorList>
            <person name="Brown T."/>
            <person name="Elewa A."/>
            <person name="Iarovenko S."/>
            <person name="Subramanian E."/>
            <person name="Araus A.J."/>
            <person name="Petzold A."/>
            <person name="Susuki M."/>
            <person name="Suzuki K.-i.T."/>
            <person name="Hayashi T."/>
            <person name="Toyoda A."/>
            <person name="Oliveira C."/>
            <person name="Osipova E."/>
            <person name="Leigh N.D."/>
            <person name="Simon A."/>
            <person name="Yun M.H."/>
        </authorList>
    </citation>
    <scope>NUCLEOTIDE SEQUENCE</scope>
    <source>
        <strain evidence="15">20211129_DDA</strain>
        <tissue evidence="15">Liver</tissue>
    </source>
</reference>
<evidence type="ECO:0000313" key="15">
    <source>
        <dbReference type="EMBL" id="KAJ1153332.1"/>
    </source>
</evidence>
<feature type="domain" description="Orange" evidence="14">
    <location>
        <begin position="125"/>
        <end position="157"/>
    </location>
</feature>
<dbReference type="GO" id="GO:0046983">
    <property type="term" value="F:protein dimerization activity"/>
    <property type="evidence" value="ECO:0007669"/>
    <property type="project" value="InterPro"/>
</dbReference>
<keyword evidence="16" id="KW-1185">Reference proteome</keyword>
<feature type="domain" description="BHLH" evidence="13">
    <location>
        <begin position="48"/>
        <end position="103"/>
    </location>
</feature>
<keyword evidence="2" id="KW-0217">Developmental protein</keyword>
<dbReference type="InterPro" id="IPR011598">
    <property type="entry name" value="bHLH_dom"/>
</dbReference>
<dbReference type="Proteomes" id="UP001066276">
    <property type="component" value="Chromosome 5"/>
</dbReference>
<dbReference type="SMART" id="SM00511">
    <property type="entry name" value="ORANGE"/>
    <property type="match status" value="1"/>
</dbReference>
<dbReference type="GO" id="GO:0005634">
    <property type="term" value="C:nucleus"/>
    <property type="evidence" value="ECO:0007669"/>
    <property type="project" value="UniProtKB-SubCell"/>
</dbReference>
<evidence type="ECO:0000256" key="10">
    <source>
        <dbReference type="ARBA" id="ARBA00040633"/>
    </source>
</evidence>
<keyword evidence="4" id="KW-0914">Notch signaling pathway</keyword>
<dbReference type="AlphaFoldDB" id="A0AAV7RP61"/>
<accession>A0AAV7RP61</accession>
<dbReference type="PROSITE" id="PS51054">
    <property type="entry name" value="ORANGE"/>
    <property type="match status" value="1"/>
</dbReference>
<evidence type="ECO:0000259" key="14">
    <source>
        <dbReference type="PROSITE" id="PS51054"/>
    </source>
</evidence>
<evidence type="ECO:0000259" key="13">
    <source>
        <dbReference type="PROSITE" id="PS50888"/>
    </source>
</evidence>
<dbReference type="GO" id="GO:0032502">
    <property type="term" value="P:developmental process"/>
    <property type="evidence" value="ECO:0007669"/>
    <property type="project" value="UniProtKB-ARBA"/>
</dbReference>
<name>A0AAV7RP61_PLEWA</name>
<dbReference type="Pfam" id="PF07527">
    <property type="entry name" value="Hairy_orange"/>
    <property type="match status" value="1"/>
</dbReference>
<dbReference type="Gene3D" id="6.10.250.980">
    <property type="match status" value="1"/>
</dbReference>
<evidence type="ECO:0000256" key="11">
    <source>
        <dbReference type="ARBA" id="ARBA00058090"/>
    </source>
</evidence>
<evidence type="ECO:0000256" key="3">
    <source>
        <dbReference type="ARBA" id="ARBA00022491"/>
    </source>
</evidence>
<dbReference type="GO" id="GO:0003677">
    <property type="term" value="F:DNA binding"/>
    <property type="evidence" value="ECO:0007669"/>
    <property type="project" value="UniProtKB-KW"/>
</dbReference>
<evidence type="ECO:0000256" key="6">
    <source>
        <dbReference type="ARBA" id="ARBA00023125"/>
    </source>
</evidence>
<protein>
    <recommendedName>
        <fullName evidence="10">Hairy/enhancer-of-split related with YRPW motif protein 1</fullName>
    </recommendedName>
</protein>
<keyword evidence="3" id="KW-0678">Repressor</keyword>
<dbReference type="PANTHER" id="PTHR10985">
    <property type="entry name" value="BASIC HELIX-LOOP-HELIX TRANSCRIPTION FACTOR, HES-RELATED"/>
    <property type="match status" value="1"/>
</dbReference>
<dbReference type="SUPFAM" id="SSF47459">
    <property type="entry name" value="HLH, helix-loop-helix DNA-binding domain"/>
    <property type="match status" value="1"/>
</dbReference>
<keyword evidence="6" id="KW-0238">DNA-binding</keyword>
<dbReference type="InterPro" id="IPR036638">
    <property type="entry name" value="HLH_DNA-bd_sf"/>
</dbReference>
<dbReference type="SMART" id="SM00353">
    <property type="entry name" value="HLH"/>
    <property type="match status" value="1"/>
</dbReference>
<comment type="similarity">
    <text evidence="9">Belongs to the HEY family.</text>
</comment>
<evidence type="ECO:0000313" key="16">
    <source>
        <dbReference type="Proteomes" id="UP001066276"/>
    </source>
</evidence>
<dbReference type="GO" id="GO:0007219">
    <property type="term" value="P:Notch signaling pathway"/>
    <property type="evidence" value="ECO:0007669"/>
    <property type="project" value="UniProtKB-KW"/>
</dbReference>
<evidence type="ECO:0000256" key="4">
    <source>
        <dbReference type="ARBA" id="ARBA00022976"/>
    </source>
</evidence>
<comment type="caution">
    <text evidence="15">The sequence shown here is derived from an EMBL/GenBank/DDBJ whole genome shotgun (WGS) entry which is preliminary data.</text>
</comment>
<comment type="subcellular location">
    <subcellularLocation>
        <location evidence="1">Nucleus</location>
    </subcellularLocation>
</comment>
<keyword evidence="8" id="KW-0539">Nucleus</keyword>
<dbReference type="InterPro" id="IPR003650">
    <property type="entry name" value="Orange_dom"/>
</dbReference>
<evidence type="ECO:0000256" key="1">
    <source>
        <dbReference type="ARBA" id="ARBA00004123"/>
    </source>
</evidence>
<dbReference type="FunFam" id="4.10.280.10:FF:000012">
    <property type="entry name" value="hairy/enhancer-of-split related with YRPW motif protein 1"/>
    <property type="match status" value="1"/>
</dbReference>
<feature type="region of interest" description="Disordered" evidence="12">
    <location>
        <begin position="1"/>
        <end position="54"/>
    </location>
</feature>
<evidence type="ECO:0000256" key="7">
    <source>
        <dbReference type="ARBA" id="ARBA00023163"/>
    </source>
</evidence>
<evidence type="ECO:0000256" key="12">
    <source>
        <dbReference type="SAM" id="MobiDB-lite"/>
    </source>
</evidence>
<gene>
    <name evidence="15" type="ORF">NDU88_006093</name>
</gene>
<evidence type="ECO:0000256" key="8">
    <source>
        <dbReference type="ARBA" id="ARBA00023242"/>
    </source>
</evidence>
<dbReference type="GO" id="GO:0000122">
    <property type="term" value="P:negative regulation of transcription by RNA polymerase II"/>
    <property type="evidence" value="ECO:0007669"/>
    <property type="project" value="UniProtKB-ARBA"/>
</dbReference>
<evidence type="ECO:0000256" key="5">
    <source>
        <dbReference type="ARBA" id="ARBA00023015"/>
    </source>
</evidence>
<evidence type="ECO:0000256" key="2">
    <source>
        <dbReference type="ARBA" id="ARBA00022473"/>
    </source>
</evidence>
<dbReference type="CDD" id="cd18920">
    <property type="entry name" value="bHLH-O_HEY2"/>
    <property type="match status" value="1"/>
</dbReference>
<dbReference type="Pfam" id="PF00010">
    <property type="entry name" value="HLH"/>
    <property type="match status" value="1"/>
</dbReference>
<organism evidence="15 16">
    <name type="scientific">Pleurodeles waltl</name>
    <name type="common">Iberian ribbed newt</name>
    <dbReference type="NCBI Taxonomy" id="8319"/>
    <lineage>
        <taxon>Eukaryota</taxon>
        <taxon>Metazoa</taxon>
        <taxon>Chordata</taxon>
        <taxon>Craniata</taxon>
        <taxon>Vertebrata</taxon>
        <taxon>Euteleostomi</taxon>
        <taxon>Amphibia</taxon>
        <taxon>Batrachia</taxon>
        <taxon>Caudata</taxon>
        <taxon>Salamandroidea</taxon>
        <taxon>Salamandridae</taxon>
        <taxon>Pleurodelinae</taxon>
        <taxon>Pleurodeles</taxon>
    </lineage>
</organism>
<dbReference type="InterPro" id="IPR050370">
    <property type="entry name" value="HES_HEY"/>
</dbReference>
<dbReference type="Gene3D" id="4.10.280.10">
    <property type="entry name" value="Helix-loop-helix DNA-binding domain"/>
    <property type="match status" value="1"/>
</dbReference>
<keyword evidence="5" id="KW-0805">Transcription regulation</keyword>
<proteinExistence type="inferred from homology"/>
<feature type="compositionally biased region" description="Acidic residues" evidence="12">
    <location>
        <begin position="8"/>
        <end position="18"/>
    </location>
</feature>
<dbReference type="PROSITE" id="PS50888">
    <property type="entry name" value="BHLH"/>
    <property type="match status" value="1"/>
</dbReference>
<feature type="region of interest" description="Disordered" evidence="12">
    <location>
        <begin position="304"/>
        <end position="331"/>
    </location>
</feature>
<dbReference type="EMBL" id="JANPWB010000009">
    <property type="protein sequence ID" value="KAJ1153332.1"/>
    <property type="molecule type" value="Genomic_DNA"/>
</dbReference>
<dbReference type="SUPFAM" id="SSF158457">
    <property type="entry name" value="Orange domain-like"/>
    <property type="match status" value="1"/>
</dbReference>
<keyword evidence="7" id="KW-0804">Transcription</keyword>
<comment type="function">
    <text evidence="11">Downstream effector of Notch signaling. Transcriptional repressor which binds preferentially to the canonical E box sequence 5'-CACGTG-3'. Acts as a suppressor of neurogenesis by antagonizing proneural gene function. Functions during floorplate development. Plays a role in pronephros formation in the inhibition of distal tubule and duct cell fates and the promotion of glomus and proximal tubule formation.</text>
</comment>
<feature type="compositionally biased region" description="Polar residues" evidence="12">
    <location>
        <begin position="22"/>
        <end position="46"/>
    </location>
</feature>
<evidence type="ECO:0000256" key="9">
    <source>
        <dbReference type="ARBA" id="ARBA00038262"/>
    </source>
</evidence>
<sequence length="331" mass="34936">MKRPCEDSSSDSDMDETIDVGSENNYSGQSSGSAMRSNSPTTTSQIMARKKRRGIIEKRRRDRINNSLSELRRLVPTAFEKQGSAKLEKAEILQMTVDHLKMLQATGGKGFFDAHALAMDFMSIGFRECLTEVARYLSSVEGLDTTDPLRVRLVSHLSTCASQREAAAITSSMAHNHHPLHPQHWTAAFHHIPAALLQQSGLPSCENSPCRLSAATEAASPHASALVTATFAHADSGHRGPSAGSVAPCVPPLPTSLLSLSATVQAAAAAAAAHSFPLSFAGAFPVLPPGAAAAMAASAISPPLSLSTNSSPRQSGNSKPYRPWGTEVGAF</sequence>